<accession>A0ABW7CDL4</accession>
<evidence type="ECO:0000313" key="2">
    <source>
        <dbReference type="EMBL" id="MFG3817981.1"/>
    </source>
</evidence>
<dbReference type="RefSeq" id="WP_393012763.1">
    <property type="nucleotide sequence ID" value="NZ_JAZAQF010000059.1"/>
</dbReference>
<sequence length="246" mass="26636">MTQPLNQPTIGKTASSSAYRKGRSRWSLVLAGLVALVLAVPEGQTAAPKLVNCDRLPHWSNFASGPQVNQPHIFCGEFSNGRPKGFHSRPGGTNPRTVDRFQVTQPPNRRGIYGVRWSHGADPSREKFSTMFPDRCSQAQVLESIRYAARNQISCPGGAPDWAWCGYNRPGNRSTSAQAAVVPVAQLMPAAPVTTALALPQDPSVAENSPIAQASRFCEANDGQRFVIAGAFVRGRNQINTAFPLR</sequence>
<dbReference type="Proteomes" id="UP001604335">
    <property type="component" value="Unassembled WGS sequence"/>
</dbReference>
<evidence type="ECO:0000313" key="3">
    <source>
        <dbReference type="Proteomes" id="UP001604335"/>
    </source>
</evidence>
<organism evidence="2 3">
    <name type="scientific">Limnothrix redekei LRLZ20PSL1</name>
    <dbReference type="NCBI Taxonomy" id="3112953"/>
    <lineage>
        <taxon>Bacteria</taxon>
        <taxon>Bacillati</taxon>
        <taxon>Cyanobacteriota</taxon>
        <taxon>Cyanophyceae</taxon>
        <taxon>Pseudanabaenales</taxon>
        <taxon>Pseudanabaenaceae</taxon>
        <taxon>Limnothrix</taxon>
    </lineage>
</organism>
<feature type="domain" description="Bacterial EndoU nuclease" evidence="1">
    <location>
        <begin position="69"/>
        <end position="166"/>
    </location>
</feature>
<gene>
    <name evidence="2" type="ORF">VPK24_10065</name>
</gene>
<dbReference type="InterPro" id="IPR029501">
    <property type="entry name" value="EndoU_bac"/>
</dbReference>
<dbReference type="Pfam" id="PF14436">
    <property type="entry name" value="EndoU_bacteria"/>
    <property type="match status" value="1"/>
</dbReference>
<keyword evidence="3" id="KW-1185">Reference proteome</keyword>
<reference evidence="3" key="1">
    <citation type="journal article" date="2024" name="Algal Res.">
        <title>Biochemical, toxicological and genomic investigation of a high-biomass producing Limnothrix strain isolated from Italian shallow drinking water reservoir.</title>
        <authorList>
            <person name="Simonazzi M."/>
            <person name="Shishido T.K."/>
            <person name="Delbaje E."/>
            <person name="Wahlsten M."/>
            <person name="Fewer D.P."/>
            <person name="Sivonen K."/>
            <person name="Pezzolesi L."/>
            <person name="Pistocchi R."/>
        </authorList>
    </citation>
    <scope>NUCLEOTIDE SEQUENCE [LARGE SCALE GENOMIC DNA]</scope>
    <source>
        <strain evidence="3">LRLZ20PSL1</strain>
    </source>
</reference>
<name>A0ABW7CDL4_9CYAN</name>
<proteinExistence type="predicted"/>
<comment type="caution">
    <text evidence="2">The sequence shown here is derived from an EMBL/GenBank/DDBJ whole genome shotgun (WGS) entry which is preliminary data.</text>
</comment>
<dbReference type="EMBL" id="JAZAQF010000059">
    <property type="protein sequence ID" value="MFG3817981.1"/>
    <property type="molecule type" value="Genomic_DNA"/>
</dbReference>
<evidence type="ECO:0000259" key="1">
    <source>
        <dbReference type="Pfam" id="PF14436"/>
    </source>
</evidence>
<protein>
    <submittedName>
        <fullName evidence="2">EndoU domain-containing protein</fullName>
    </submittedName>
</protein>